<gene>
    <name evidence="2" type="ORF">EGW08_016764</name>
</gene>
<reference evidence="2 3" key="1">
    <citation type="submission" date="2019-01" db="EMBL/GenBank/DDBJ databases">
        <title>A draft genome assembly of the solar-powered sea slug Elysia chlorotica.</title>
        <authorList>
            <person name="Cai H."/>
            <person name="Li Q."/>
            <person name="Fang X."/>
            <person name="Li J."/>
            <person name="Curtis N.E."/>
            <person name="Altenburger A."/>
            <person name="Shibata T."/>
            <person name="Feng M."/>
            <person name="Maeda T."/>
            <person name="Schwartz J.A."/>
            <person name="Shigenobu S."/>
            <person name="Lundholm N."/>
            <person name="Nishiyama T."/>
            <person name="Yang H."/>
            <person name="Hasebe M."/>
            <person name="Li S."/>
            <person name="Pierce S.K."/>
            <person name="Wang J."/>
        </authorList>
    </citation>
    <scope>NUCLEOTIDE SEQUENCE [LARGE SCALE GENOMIC DNA]</scope>
    <source>
        <strain evidence="2">EC2010</strain>
        <tissue evidence="2">Whole organism of an adult</tissue>
    </source>
</reference>
<name>A0A433T1P4_ELYCH</name>
<protein>
    <submittedName>
        <fullName evidence="2">Uncharacterized protein</fullName>
    </submittedName>
</protein>
<feature type="region of interest" description="Disordered" evidence="1">
    <location>
        <begin position="1"/>
        <end position="31"/>
    </location>
</feature>
<evidence type="ECO:0000313" key="3">
    <source>
        <dbReference type="Proteomes" id="UP000271974"/>
    </source>
</evidence>
<accession>A0A433T1P4</accession>
<dbReference type="AlphaFoldDB" id="A0A433T1P4"/>
<keyword evidence="3" id="KW-1185">Reference proteome</keyword>
<organism evidence="2 3">
    <name type="scientific">Elysia chlorotica</name>
    <name type="common">Eastern emerald elysia</name>
    <name type="synonym">Sea slug</name>
    <dbReference type="NCBI Taxonomy" id="188477"/>
    <lineage>
        <taxon>Eukaryota</taxon>
        <taxon>Metazoa</taxon>
        <taxon>Spiralia</taxon>
        <taxon>Lophotrochozoa</taxon>
        <taxon>Mollusca</taxon>
        <taxon>Gastropoda</taxon>
        <taxon>Heterobranchia</taxon>
        <taxon>Euthyneura</taxon>
        <taxon>Panpulmonata</taxon>
        <taxon>Sacoglossa</taxon>
        <taxon>Placobranchoidea</taxon>
        <taxon>Plakobranchidae</taxon>
        <taxon>Elysia</taxon>
    </lineage>
</organism>
<feature type="compositionally biased region" description="Low complexity" evidence="1">
    <location>
        <begin position="173"/>
        <end position="189"/>
    </location>
</feature>
<evidence type="ECO:0000313" key="2">
    <source>
        <dbReference type="EMBL" id="RUS75466.1"/>
    </source>
</evidence>
<sequence>MEMRMSRGDEIPASHPDVGNRLGTTPGYPYPARTVQEYPILTKPSTPREVSYRVSPANHWASGYSPAHMDSLGSTSQTPPLYNMTKYSPSRETPPPSHQRPVIDSHLAPPLHKMARPSPSHETPHASPQPSAIHSHLFPPLQKRPRRPQETPPPSHQSPVNDHLAPPHHNVILPSHHPLSHLSSTPVPLYSDGVPEQDQPQDLSCKGRSTTATTTSPPSIDDDKNNMQDSPTNTNSHIPCARAPDPKTGGDVSSIYNEPEKQDLSVHPRLRPSP</sequence>
<evidence type="ECO:0000256" key="1">
    <source>
        <dbReference type="SAM" id="MobiDB-lite"/>
    </source>
</evidence>
<feature type="compositionally biased region" description="Polar residues" evidence="1">
    <location>
        <begin position="72"/>
        <end position="91"/>
    </location>
</feature>
<feature type="compositionally biased region" description="Polar residues" evidence="1">
    <location>
        <begin position="227"/>
        <end position="237"/>
    </location>
</feature>
<feature type="compositionally biased region" description="Low complexity" evidence="1">
    <location>
        <begin position="209"/>
        <end position="219"/>
    </location>
</feature>
<dbReference type="EMBL" id="RQTK01000740">
    <property type="protein sequence ID" value="RUS75466.1"/>
    <property type="molecule type" value="Genomic_DNA"/>
</dbReference>
<comment type="caution">
    <text evidence="2">The sequence shown here is derived from an EMBL/GenBank/DDBJ whole genome shotgun (WGS) entry which is preliminary data.</text>
</comment>
<proteinExistence type="predicted"/>
<dbReference type="Proteomes" id="UP000271974">
    <property type="component" value="Unassembled WGS sequence"/>
</dbReference>
<feature type="region of interest" description="Disordered" evidence="1">
    <location>
        <begin position="58"/>
        <end position="274"/>
    </location>
</feature>
<feature type="compositionally biased region" description="Basic and acidic residues" evidence="1">
    <location>
        <begin position="1"/>
        <end position="12"/>
    </location>
</feature>